<feature type="region of interest" description="Disordered" evidence="1">
    <location>
        <begin position="915"/>
        <end position="935"/>
    </location>
</feature>
<dbReference type="Pfam" id="PF00168">
    <property type="entry name" value="C2"/>
    <property type="match status" value="1"/>
</dbReference>
<dbReference type="PROSITE" id="PS01159">
    <property type="entry name" value="WW_DOMAIN_1"/>
    <property type="match status" value="1"/>
</dbReference>
<feature type="region of interest" description="Disordered" evidence="1">
    <location>
        <begin position="429"/>
        <end position="472"/>
    </location>
</feature>
<feature type="region of interest" description="Disordered" evidence="1">
    <location>
        <begin position="334"/>
        <end position="385"/>
    </location>
</feature>
<feature type="compositionally biased region" description="Polar residues" evidence="1">
    <location>
        <begin position="806"/>
        <end position="827"/>
    </location>
</feature>
<dbReference type="PROSITE" id="PS50020">
    <property type="entry name" value="WW_DOMAIN_2"/>
    <property type="match status" value="1"/>
</dbReference>
<feature type="region of interest" description="Disordered" evidence="1">
    <location>
        <begin position="529"/>
        <end position="886"/>
    </location>
</feature>
<organism evidence="4 5">
    <name type="scientific">Plakobranchus ocellatus</name>
    <dbReference type="NCBI Taxonomy" id="259542"/>
    <lineage>
        <taxon>Eukaryota</taxon>
        <taxon>Metazoa</taxon>
        <taxon>Spiralia</taxon>
        <taxon>Lophotrochozoa</taxon>
        <taxon>Mollusca</taxon>
        <taxon>Gastropoda</taxon>
        <taxon>Heterobranchia</taxon>
        <taxon>Euthyneura</taxon>
        <taxon>Panpulmonata</taxon>
        <taxon>Sacoglossa</taxon>
        <taxon>Placobranchoidea</taxon>
        <taxon>Plakobranchidae</taxon>
        <taxon>Plakobranchus</taxon>
    </lineage>
</organism>
<feature type="compositionally biased region" description="Low complexity" evidence="1">
    <location>
        <begin position="430"/>
        <end position="452"/>
    </location>
</feature>
<feature type="compositionally biased region" description="Low complexity" evidence="1">
    <location>
        <begin position="828"/>
        <end position="849"/>
    </location>
</feature>
<comment type="caution">
    <text evidence="4">The sequence shown here is derived from an EMBL/GenBank/DDBJ whole genome shotgun (WGS) entry which is preliminary data.</text>
</comment>
<evidence type="ECO:0000259" key="3">
    <source>
        <dbReference type="PROSITE" id="PS50020"/>
    </source>
</evidence>
<feature type="compositionally biased region" description="Low complexity" evidence="1">
    <location>
        <begin position="599"/>
        <end position="608"/>
    </location>
</feature>
<dbReference type="InterPro" id="IPR000008">
    <property type="entry name" value="C2_dom"/>
</dbReference>
<dbReference type="Gene3D" id="2.60.40.150">
    <property type="entry name" value="C2 domain"/>
    <property type="match status" value="1"/>
</dbReference>
<dbReference type="InterPro" id="IPR032348">
    <property type="entry name" value="HECW_N"/>
</dbReference>
<feature type="compositionally biased region" description="Polar residues" evidence="1">
    <location>
        <begin position="459"/>
        <end position="472"/>
    </location>
</feature>
<dbReference type="InterPro" id="IPR001202">
    <property type="entry name" value="WW_dom"/>
</dbReference>
<sequence>MAKASRTSSDYSSIDDLSLPRGASLVSLREQNTGLERSNSDSNLNLISPQNWSSLSVDKTFFWLRGSGNNQSARVQVEWDIQDNVGAQDWIGLFHSGEEDTSKFLDCKTRGSSGGSTGAIFWDLDAVEHLFTEDKTVVCFKYISGTSGCVLATSPLISVILAKSEEASAAEDLTENGLEHAHFCLTLEDVHATNLKKGVFFNPDPYIKLQILPHNQKNQLHPHHHQELRSSVKTNTASPEWTNEVFRREVLLSDLLEVEVKHKFCKSRPTVSRFLGRCTIPVQTITDRIRHEQKFVQFNLELMRKSPSDNVSGTLGFKANLHLMLKGTNLHDSIQKPNNSLHRQTSLPSSWVVSNNHIPGPSRSRLQRKDHREEGSNALNSMCLGSDIKEESEPVESINGNDSTTGSVCAAGAIGQGDVDIQHINMTVQPDSSADNSDSSLPLSLASSNENSGAYLPPLTSTSSASAQKLETAQTLPDSLVVSSAATGNQPQPELHAVSNGDSTEGESCNDSFSEHGLDMTVQSGQLNCSSRDAPLLPPRTYMAPPLPPRVHKTSPPPIPPRNYLERPKQKRVPHSMSLDVPSSRDNPPPLPPRTYSPNDINDSSDSNEGSVGVATSSRNSTREQELFPWGDSPQLLLRQPGTPSPHHVSPTSTSGPPAPESTDNPSSHLAMVSPVNVAQSSQSGPQLPFRPVSDNMVGSRGSVAWSTISDPPLITHQISDPGQSKRRSVDDINTPQPPQLQPRQIRRRLEEWYRDKQKSSPTNSLTPDGQASSSASLNESGTSEASFNTPPPLPPPLSPPGATAVASSSPDCTDSPSGPSHSSTAGNTPQPQVPSSSSNSALATPASSNRERSSDRRAHNLDNANGTRVTRRPVKYHRVDDRDDALPSGWEARVDAHGRIFYIDHANRTTTWLRPQTGHQAVQRRPTLSSEQRHQLDQRYQSIRRTITQSQQAEAENTSSGESREETGASAVPDSQTDVASSDRAADRPSERSRHSVYKYPAVKFLTRPDFFPILQANEVCSV</sequence>
<dbReference type="SUPFAM" id="SSF49562">
    <property type="entry name" value="C2 domain (Calcium/lipid-binding domain, CaLB)"/>
    <property type="match status" value="1"/>
</dbReference>
<feature type="compositionally biased region" description="Pro residues" evidence="1">
    <location>
        <begin position="790"/>
        <end position="800"/>
    </location>
</feature>
<feature type="region of interest" description="Disordered" evidence="1">
    <location>
        <begin position="484"/>
        <end position="516"/>
    </location>
</feature>
<name>A0AAV4AMH1_9GAST</name>
<keyword evidence="5" id="KW-1185">Reference proteome</keyword>
<gene>
    <name evidence="4" type="ORF">PoB_003500300</name>
</gene>
<evidence type="ECO:0000256" key="1">
    <source>
        <dbReference type="SAM" id="MobiDB-lite"/>
    </source>
</evidence>
<dbReference type="CDD" id="cd00201">
    <property type="entry name" value="WW"/>
    <property type="match status" value="1"/>
</dbReference>
<feature type="domain" description="WW" evidence="3">
    <location>
        <begin position="885"/>
        <end position="918"/>
    </location>
</feature>
<reference evidence="4 5" key="1">
    <citation type="journal article" date="2021" name="Elife">
        <title>Chloroplast acquisition without the gene transfer in kleptoplastic sea slugs, Plakobranchus ocellatus.</title>
        <authorList>
            <person name="Maeda T."/>
            <person name="Takahashi S."/>
            <person name="Yoshida T."/>
            <person name="Shimamura S."/>
            <person name="Takaki Y."/>
            <person name="Nagai Y."/>
            <person name="Toyoda A."/>
            <person name="Suzuki Y."/>
            <person name="Arimoto A."/>
            <person name="Ishii H."/>
            <person name="Satoh N."/>
            <person name="Nishiyama T."/>
            <person name="Hasebe M."/>
            <person name="Maruyama T."/>
            <person name="Minagawa J."/>
            <person name="Obokata J."/>
            <person name="Shigenobu S."/>
        </authorList>
    </citation>
    <scope>NUCLEOTIDE SEQUENCE [LARGE SCALE GENOMIC DNA]</scope>
</reference>
<feature type="compositionally biased region" description="Low complexity" evidence="1">
    <location>
        <begin position="641"/>
        <end position="656"/>
    </location>
</feature>
<dbReference type="Pfam" id="PF00397">
    <property type="entry name" value="WW"/>
    <property type="match status" value="1"/>
</dbReference>
<dbReference type="EMBL" id="BLXT01003960">
    <property type="protein sequence ID" value="GFO08498.1"/>
    <property type="molecule type" value="Genomic_DNA"/>
</dbReference>
<feature type="compositionally biased region" description="Basic and acidic residues" evidence="1">
    <location>
        <begin position="748"/>
        <end position="759"/>
    </location>
</feature>
<dbReference type="Pfam" id="PF16562">
    <property type="entry name" value="HECW_N"/>
    <property type="match status" value="1"/>
</dbReference>
<proteinExistence type="predicted"/>
<feature type="compositionally biased region" description="Polar residues" evidence="1">
    <location>
        <begin position="915"/>
        <end position="931"/>
    </location>
</feature>
<feature type="compositionally biased region" description="Polar residues" evidence="1">
    <location>
        <begin position="334"/>
        <end position="357"/>
    </location>
</feature>
<dbReference type="SMART" id="SM00456">
    <property type="entry name" value="WW"/>
    <property type="match status" value="1"/>
</dbReference>
<evidence type="ECO:0000313" key="5">
    <source>
        <dbReference type="Proteomes" id="UP000735302"/>
    </source>
</evidence>
<dbReference type="SUPFAM" id="SSF51045">
    <property type="entry name" value="WW domain"/>
    <property type="match status" value="1"/>
</dbReference>
<feature type="compositionally biased region" description="Polar residues" evidence="1">
    <location>
        <begin position="677"/>
        <end position="686"/>
    </location>
</feature>
<accession>A0AAV4AMH1</accession>
<dbReference type="InterPro" id="IPR035892">
    <property type="entry name" value="C2_domain_sf"/>
</dbReference>
<feature type="compositionally biased region" description="Polar residues" evidence="1">
    <location>
        <begin position="500"/>
        <end position="512"/>
    </location>
</feature>
<dbReference type="AlphaFoldDB" id="A0AAV4AMH1"/>
<dbReference type="PROSITE" id="PS50004">
    <property type="entry name" value="C2"/>
    <property type="match status" value="1"/>
</dbReference>
<dbReference type="Gene3D" id="2.60.40.2840">
    <property type="match status" value="1"/>
</dbReference>
<dbReference type="Proteomes" id="UP000735302">
    <property type="component" value="Unassembled WGS sequence"/>
</dbReference>
<evidence type="ECO:0000313" key="4">
    <source>
        <dbReference type="EMBL" id="GFO08498.1"/>
    </source>
</evidence>
<feature type="compositionally biased region" description="Basic and acidic residues" evidence="1">
    <location>
        <begin position="850"/>
        <end position="861"/>
    </location>
</feature>
<evidence type="ECO:0000259" key="2">
    <source>
        <dbReference type="PROSITE" id="PS50004"/>
    </source>
</evidence>
<dbReference type="Gene3D" id="2.20.70.10">
    <property type="match status" value="1"/>
</dbReference>
<feature type="compositionally biased region" description="Polar residues" evidence="1">
    <location>
        <begin position="948"/>
        <end position="962"/>
    </location>
</feature>
<feature type="compositionally biased region" description="Polar residues" evidence="1">
    <location>
        <begin position="760"/>
        <end position="789"/>
    </location>
</feature>
<feature type="domain" description="C2" evidence="2">
    <location>
        <begin position="165"/>
        <end position="295"/>
    </location>
</feature>
<dbReference type="InterPro" id="IPR036020">
    <property type="entry name" value="WW_dom_sf"/>
</dbReference>
<protein>
    <submittedName>
        <fullName evidence="4">E3 ubiquitin-protein ligase hecw2</fullName>
    </submittedName>
</protein>
<feature type="region of interest" description="Disordered" evidence="1">
    <location>
        <begin position="948"/>
        <end position="997"/>
    </location>
</feature>
<feature type="compositionally biased region" description="Pro residues" evidence="1">
    <location>
        <begin position="545"/>
        <end position="561"/>
    </location>
</feature>
<dbReference type="SMART" id="SM00239">
    <property type="entry name" value="C2"/>
    <property type="match status" value="1"/>
</dbReference>
<feature type="compositionally biased region" description="Basic and acidic residues" evidence="1">
    <location>
        <begin position="985"/>
        <end position="995"/>
    </location>
</feature>